<keyword evidence="2" id="KW-1185">Reference proteome</keyword>
<sequence>MNEKFPYEDELLKLEEGQEEVLIIRGRAYLVAPATEADIERIGKGYFCLD</sequence>
<dbReference type="RefSeq" id="WP_168908468.1">
    <property type="nucleotide sequence ID" value="NZ_CP051428.1"/>
</dbReference>
<reference evidence="1 2" key="1">
    <citation type="submission" date="2020-04" db="EMBL/GenBank/DDBJ databases">
        <title>Novel Paenibacillus strain UniB2 isolated from commercial digestive syrup.</title>
        <authorList>
            <person name="Thorat V."/>
            <person name="Kirdat K."/>
            <person name="Tiwarekar B."/>
            <person name="Yadav A."/>
        </authorList>
    </citation>
    <scope>NUCLEOTIDE SEQUENCE [LARGE SCALE GENOMIC DNA]</scope>
    <source>
        <strain evidence="1 2">UniB2</strain>
    </source>
</reference>
<proteinExistence type="predicted"/>
<evidence type="ECO:0000313" key="2">
    <source>
        <dbReference type="Proteomes" id="UP000502136"/>
    </source>
</evidence>
<organism evidence="1 2">
    <name type="scientific">Paenibacillus albicereus</name>
    <dbReference type="NCBI Taxonomy" id="2726185"/>
    <lineage>
        <taxon>Bacteria</taxon>
        <taxon>Bacillati</taxon>
        <taxon>Bacillota</taxon>
        <taxon>Bacilli</taxon>
        <taxon>Bacillales</taxon>
        <taxon>Paenibacillaceae</taxon>
        <taxon>Paenibacillus</taxon>
    </lineage>
</organism>
<name>A0A6H2GZZ9_9BACL</name>
<evidence type="ECO:0000313" key="1">
    <source>
        <dbReference type="EMBL" id="QJC52919.1"/>
    </source>
</evidence>
<dbReference type="KEGG" id="palr:HGI30_15985"/>
<dbReference type="AlphaFoldDB" id="A0A6H2GZZ9"/>
<dbReference type="Proteomes" id="UP000502136">
    <property type="component" value="Chromosome"/>
</dbReference>
<gene>
    <name evidence="1" type="ORF">HGI30_15985</name>
</gene>
<dbReference type="EMBL" id="CP051428">
    <property type="protein sequence ID" value="QJC52919.1"/>
    <property type="molecule type" value="Genomic_DNA"/>
</dbReference>
<protein>
    <submittedName>
        <fullName evidence="1">Uncharacterized protein</fullName>
    </submittedName>
</protein>
<accession>A0A6H2GZZ9</accession>